<evidence type="ECO:0000313" key="3">
    <source>
        <dbReference type="EMBL" id="QDA57779.1"/>
    </source>
</evidence>
<feature type="chain" id="PRO_5022831964" evidence="2">
    <location>
        <begin position="21"/>
        <end position="273"/>
    </location>
</feature>
<dbReference type="OrthoDB" id="1344503at2"/>
<name>A0A5B7ZSK6_9GAMM</name>
<dbReference type="EMBL" id="CP040871">
    <property type="protein sequence ID" value="QDA57779.1"/>
    <property type="molecule type" value="Genomic_DNA"/>
</dbReference>
<sequence>MSILAVVAATGLLAAGGAGASGINGINNGMPNRISMNVTVPKQTQGASFGEKVSSGLQAAGSAVAQGASLSLVVECGQAACAIAFPDGDGYRADTTRMTLQPLSQAQAQALRTGSLGQGASLLGGALPGGAIVSAAVSSVGALAGGGSGAAAASYAATGRAAPAAASVGGMDKPGGAAAASYARSPQAEGAPAPLRSSNADDGRIDVLDPLQDGDYALTLVVEKATSGLKDTLKTNVRTTAPQQVRIVVGFSVEAGVLKTKHDTAKNSIGNIR</sequence>
<gene>
    <name evidence="3" type="ORF">FHQ07_10920</name>
</gene>
<dbReference type="Proteomes" id="UP000308149">
    <property type="component" value="Chromosome"/>
</dbReference>
<keyword evidence="4" id="KW-1185">Reference proteome</keyword>
<dbReference type="RefSeq" id="WP_139716830.1">
    <property type="nucleotide sequence ID" value="NZ_CP040871.1"/>
</dbReference>
<keyword evidence="2" id="KW-0732">Signal</keyword>
<feature type="region of interest" description="Disordered" evidence="1">
    <location>
        <begin position="175"/>
        <end position="204"/>
    </location>
</feature>
<feature type="compositionally biased region" description="Low complexity" evidence="1">
    <location>
        <begin position="175"/>
        <end position="188"/>
    </location>
</feature>
<dbReference type="KEGG" id="thes:FHQ07_10920"/>
<evidence type="ECO:0000313" key="4">
    <source>
        <dbReference type="Proteomes" id="UP000308149"/>
    </source>
</evidence>
<reference evidence="3 4" key="1">
    <citation type="submission" date="2019-06" db="EMBL/GenBank/DDBJ databases">
        <title>Thermomonas aquatica sp. nov., isolated from an industrial wastewater treatment plant.</title>
        <authorList>
            <person name="Jeon J.H."/>
            <person name="Park D.-S."/>
        </authorList>
    </citation>
    <scope>NUCLEOTIDE SEQUENCE [LARGE SCALE GENOMIC DNA]</scope>
    <source>
        <strain evidence="3 4">SY21</strain>
    </source>
</reference>
<evidence type="ECO:0000256" key="1">
    <source>
        <dbReference type="SAM" id="MobiDB-lite"/>
    </source>
</evidence>
<proteinExistence type="predicted"/>
<protein>
    <submittedName>
        <fullName evidence="3">Uncharacterized protein</fullName>
    </submittedName>
</protein>
<accession>A0A5B7ZSK6</accession>
<evidence type="ECO:0000256" key="2">
    <source>
        <dbReference type="SAM" id="SignalP"/>
    </source>
</evidence>
<organism evidence="3 4">
    <name type="scientific">Thermomonas aquatica</name>
    <dbReference type="NCBI Taxonomy" id="2202149"/>
    <lineage>
        <taxon>Bacteria</taxon>
        <taxon>Pseudomonadati</taxon>
        <taxon>Pseudomonadota</taxon>
        <taxon>Gammaproteobacteria</taxon>
        <taxon>Lysobacterales</taxon>
        <taxon>Lysobacteraceae</taxon>
        <taxon>Thermomonas</taxon>
    </lineage>
</organism>
<feature type="signal peptide" evidence="2">
    <location>
        <begin position="1"/>
        <end position="20"/>
    </location>
</feature>
<dbReference type="AlphaFoldDB" id="A0A5B7ZSK6"/>